<gene>
    <name evidence="3" type="ORF">DDY73_10650</name>
</gene>
<protein>
    <recommendedName>
        <fullName evidence="2">DUF418 domain-containing protein</fullName>
    </recommendedName>
</protein>
<keyword evidence="1" id="KW-0472">Membrane</keyword>
<feature type="transmembrane region" description="Helical" evidence="1">
    <location>
        <begin position="97"/>
        <end position="115"/>
    </location>
</feature>
<dbReference type="EMBL" id="DNWC01000140">
    <property type="protein sequence ID" value="HBJ09449.1"/>
    <property type="molecule type" value="Genomic_DNA"/>
</dbReference>
<organism evidence="3 4">
    <name type="scientific">Coprobacter fastidiosus</name>
    <dbReference type="NCBI Taxonomy" id="1099853"/>
    <lineage>
        <taxon>Bacteria</taxon>
        <taxon>Pseudomonadati</taxon>
        <taxon>Bacteroidota</taxon>
        <taxon>Bacteroidia</taxon>
        <taxon>Bacteroidales</taxon>
        <taxon>Barnesiellaceae</taxon>
        <taxon>Coprobacter</taxon>
    </lineage>
</organism>
<accession>A0A354M4L0</accession>
<dbReference type="InterPro" id="IPR052529">
    <property type="entry name" value="Bact_Transport_Assoc"/>
</dbReference>
<reference evidence="3 4" key="1">
    <citation type="journal article" date="2018" name="Nat. Biotechnol.">
        <title>A standardized bacterial taxonomy based on genome phylogeny substantially revises the tree of life.</title>
        <authorList>
            <person name="Parks D.H."/>
            <person name="Chuvochina M."/>
            <person name="Waite D.W."/>
            <person name="Rinke C."/>
            <person name="Skarshewski A."/>
            <person name="Chaumeil P.A."/>
            <person name="Hugenholtz P."/>
        </authorList>
    </citation>
    <scope>NUCLEOTIDE SEQUENCE [LARGE SCALE GENOMIC DNA]</scope>
    <source>
        <strain evidence="3">UBA11482</strain>
    </source>
</reference>
<feature type="transmembrane region" description="Helical" evidence="1">
    <location>
        <begin position="58"/>
        <end position="81"/>
    </location>
</feature>
<feature type="transmembrane region" description="Helical" evidence="1">
    <location>
        <begin position="322"/>
        <end position="340"/>
    </location>
</feature>
<feature type="transmembrane region" description="Helical" evidence="1">
    <location>
        <begin position="284"/>
        <end position="302"/>
    </location>
</feature>
<feature type="transmembrane region" description="Helical" evidence="1">
    <location>
        <begin position="121"/>
        <end position="150"/>
    </location>
</feature>
<feature type="transmembrane region" description="Helical" evidence="1">
    <location>
        <begin position="246"/>
        <end position="264"/>
    </location>
</feature>
<keyword evidence="1" id="KW-1133">Transmembrane helix</keyword>
<dbReference type="PANTHER" id="PTHR30590:SF2">
    <property type="entry name" value="INNER MEMBRANE PROTEIN"/>
    <property type="match status" value="1"/>
</dbReference>
<evidence type="ECO:0000256" key="1">
    <source>
        <dbReference type="SAM" id="Phobius"/>
    </source>
</evidence>
<keyword evidence="1" id="KW-0812">Transmembrane</keyword>
<evidence type="ECO:0000313" key="4">
    <source>
        <dbReference type="Proteomes" id="UP000262954"/>
    </source>
</evidence>
<feature type="transmembrane region" description="Helical" evidence="1">
    <location>
        <begin position="346"/>
        <end position="366"/>
    </location>
</feature>
<name>A0A354M4L0_9BACT</name>
<dbReference type="PANTHER" id="PTHR30590">
    <property type="entry name" value="INNER MEMBRANE PROTEIN"/>
    <property type="match status" value="1"/>
</dbReference>
<comment type="caution">
    <text evidence="3">The sequence shown here is derived from an EMBL/GenBank/DDBJ whole genome shotgun (WGS) entry which is preliminary data.</text>
</comment>
<dbReference type="AlphaFoldDB" id="A0A354M4L0"/>
<feature type="domain" description="DUF418" evidence="2">
    <location>
        <begin position="227"/>
        <end position="389"/>
    </location>
</feature>
<dbReference type="Proteomes" id="UP000262954">
    <property type="component" value="Unassembled WGS sequence"/>
</dbReference>
<feature type="transmembrane region" description="Helical" evidence="1">
    <location>
        <begin position="21"/>
        <end position="38"/>
    </location>
</feature>
<dbReference type="InterPro" id="IPR007349">
    <property type="entry name" value="DUF418"/>
</dbReference>
<proteinExistence type="predicted"/>
<dbReference type="Pfam" id="PF04235">
    <property type="entry name" value="DUF418"/>
    <property type="match status" value="1"/>
</dbReference>
<sequence>MNTPILKPSERLKVVDSLRGFALLAIVLLHNLEHYNLYFIPDFYPEWLQSIDKFFWDIIFFLFAGKAYATFSLLFGFSFYIQFSNARKKGIDFRGRFAWRMFLLFLFSQFHALFYNGDILLLYAVVGLVLIPVCKLGDKIVLAIALFLLLQPYEWGRMMYAAFNPDYAITNRYVPYAVLSGQVTSQGTFWEVLCSNIWTGQLYSNIWQVEAGRLFQTAGLFMLGMLLGRRRYFEKSDISCRVWHRILKSGIVMFIPLYCLRIFVPDYIENSSVKIPYTIIIQSLSNFVFMAILISAFTLLWFKKESGYKWQNFIIPYGRMSLTNYITQSIIGVAIYYGYGLCLYRGTGAVATLLIGVTIFMFQLLFSRWWLSKHKQGPFEYLWRKATWIGHKRI</sequence>
<evidence type="ECO:0000313" key="3">
    <source>
        <dbReference type="EMBL" id="HBJ09449.1"/>
    </source>
</evidence>
<evidence type="ECO:0000259" key="2">
    <source>
        <dbReference type="Pfam" id="PF04235"/>
    </source>
</evidence>